<feature type="domain" description="Meso-diaminopimelate D-dehydrogenase C-terminal" evidence="15">
    <location>
        <begin position="120"/>
        <end position="252"/>
    </location>
</feature>
<gene>
    <name evidence="16" type="ORF">HXN55_01915</name>
</gene>
<dbReference type="PANTHER" id="PTHR31873:SF6">
    <property type="entry name" value="ASPARTATE DEHYDROGENASE DOMAIN-CONTAINING PROTEIN"/>
    <property type="match status" value="1"/>
</dbReference>
<dbReference type="PANTHER" id="PTHR31873">
    <property type="entry name" value="L-ASPARTATE DEHYDROGENASE-RELATED"/>
    <property type="match status" value="1"/>
</dbReference>
<evidence type="ECO:0000259" key="15">
    <source>
        <dbReference type="Pfam" id="PF16654"/>
    </source>
</evidence>
<dbReference type="Pfam" id="PF01408">
    <property type="entry name" value="GFO_IDH_MocA"/>
    <property type="match status" value="1"/>
</dbReference>
<evidence type="ECO:0000256" key="8">
    <source>
        <dbReference type="ARBA" id="ARBA00022915"/>
    </source>
</evidence>
<dbReference type="SUPFAM" id="SSF55347">
    <property type="entry name" value="Glyceraldehyde-3-phosphate dehydrogenase-like, C-terminal domain"/>
    <property type="match status" value="1"/>
</dbReference>
<evidence type="ECO:0000256" key="11">
    <source>
        <dbReference type="ARBA" id="ARBA00052023"/>
    </source>
</evidence>
<dbReference type="InterPro" id="IPR036291">
    <property type="entry name" value="NAD(P)-bd_dom_sf"/>
</dbReference>
<dbReference type="NCBIfam" id="TIGR01921">
    <property type="entry name" value="DAP-DH"/>
    <property type="match status" value="1"/>
</dbReference>
<keyword evidence="9 12" id="KW-0560">Oxidoreductase</keyword>
<proteinExistence type="inferred from homology"/>
<dbReference type="GO" id="GO:0000166">
    <property type="term" value="F:nucleotide binding"/>
    <property type="evidence" value="ECO:0007669"/>
    <property type="project" value="UniProtKB-KW"/>
</dbReference>
<feature type="binding site" evidence="13">
    <location>
        <begin position="119"/>
        <end position="123"/>
    </location>
    <ligand>
        <name>NADP(+)</name>
        <dbReference type="ChEBI" id="CHEBI:58349"/>
    </ligand>
</feature>
<evidence type="ECO:0000256" key="9">
    <source>
        <dbReference type="ARBA" id="ARBA00023002"/>
    </source>
</evidence>
<evidence type="ECO:0000313" key="16">
    <source>
        <dbReference type="EMBL" id="MBF1446134.1"/>
    </source>
</evidence>
<dbReference type="GO" id="GO:0009089">
    <property type="term" value="P:lysine biosynthetic process via diaminopimelate"/>
    <property type="evidence" value="ECO:0007669"/>
    <property type="project" value="UniProtKB-UniRule"/>
</dbReference>
<dbReference type="Gene3D" id="3.40.50.720">
    <property type="entry name" value="NAD(P)-binding Rossmann-like Domain"/>
    <property type="match status" value="1"/>
</dbReference>
<dbReference type="InterPro" id="IPR010190">
    <property type="entry name" value="Diaminopimelate_DH_Ddh"/>
</dbReference>
<evidence type="ECO:0000256" key="7">
    <source>
        <dbReference type="ARBA" id="ARBA00022857"/>
    </source>
</evidence>
<name>A0A9D6A9K9_9BACT</name>
<evidence type="ECO:0000256" key="12">
    <source>
        <dbReference type="PIRNR" id="PIRNR025648"/>
    </source>
</evidence>
<dbReference type="EMBL" id="JABZTM010000011">
    <property type="protein sequence ID" value="MBF1446134.1"/>
    <property type="molecule type" value="Genomic_DNA"/>
</dbReference>
<dbReference type="CDD" id="cd02270">
    <property type="entry name" value="meso-DAPDH_N"/>
    <property type="match status" value="1"/>
</dbReference>
<dbReference type="GO" id="GO:0019877">
    <property type="term" value="P:diaminopimelate biosynthetic process"/>
    <property type="evidence" value="ECO:0007669"/>
    <property type="project" value="UniProtKB-UniRule"/>
</dbReference>
<dbReference type="GeneID" id="67365443"/>
<feature type="domain" description="Gfo/Idh/MocA-like oxidoreductase N-terminal" evidence="14">
    <location>
        <begin position="4"/>
        <end position="86"/>
    </location>
</feature>
<comment type="caution">
    <text evidence="16">The sequence shown here is derived from an EMBL/GenBank/DDBJ whole genome shotgun (WGS) entry which is preliminary data.</text>
</comment>
<keyword evidence="7 12" id="KW-0521">NADP</keyword>
<evidence type="ECO:0000256" key="6">
    <source>
        <dbReference type="ARBA" id="ARBA00022605"/>
    </source>
</evidence>
<dbReference type="InterPro" id="IPR000683">
    <property type="entry name" value="Gfo/Idh/MocA-like_OxRdtase_N"/>
</dbReference>
<feature type="binding site" evidence="13">
    <location>
        <begin position="11"/>
        <end position="14"/>
    </location>
    <ligand>
        <name>NADP(+)</name>
        <dbReference type="ChEBI" id="CHEBI:58349"/>
    </ligand>
</feature>
<dbReference type="Gene3D" id="3.30.360.10">
    <property type="entry name" value="Dihydrodipicolinate Reductase, domain 2"/>
    <property type="match status" value="1"/>
</dbReference>
<evidence type="ECO:0000256" key="10">
    <source>
        <dbReference type="ARBA" id="ARBA00023154"/>
    </source>
</evidence>
<reference evidence="16" key="1">
    <citation type="submission" date="2020-04" db="EMBL/GenBank/DDBJ databases">
        <title>Deep metagenomics examines the oral microbiome during advanced dental caries in children, revealing novel taxa and co-occurrences with host molecules.</title>
        <authorList>
            <person name="Baker J.L."/>
            <person name="Morton J.T."/>
            <person name="Dinis M."/>
            <person name="Alvarez R."/>
            <person name="Tran N.C."/>
            <person name="Knight R."/>
            <person name="Edlund A."/>
        </authorList>
    </citation>
    <scope>NUCLEOTIDE SEQUENCE</scope>
    <source>
        <strain evidence="16">JCVI_32_bin.50</strain>
    </source>
</reference>
<evidence type="ECO:0000256" key="4">
    <source>
        <dbReference type="ARBA" id="ARBA00012080"/>
    </source>
</evidence>
<dbReference type="Pfam" id="PF16654">
    <property type="entry name" value="DAPDH_C"/>
    <property type="match status" value="1"/>
</dbReference>
<feature type="binding site" evidence="13">
    <location>
        <position position="227"/>
    </location>
    <ligand>
        <name>substrate</name>
    </ligand>
</feature>
<dbReference type="Proteomes" id="UP000787419">
    <property type="component" value="Unassembled WGS sequence"/>
</dbReference>
<evidence type="ECO:0000256" key="1">
    <source>
        <dbReference type="ARBA" id="ARBA00004896"/>
    </source>
</evidence>
<feature type="binding site" evidence="13">
    <location>
        <position position="253"/>
    </location>
    <ligand>
        <name>substrate</name>
    </ligand>
</feature>
<dbReference type="InterPro" id="IPR032094">
    <property type="entry name" value="Meso-DAP_DH_C"/>
</dbReference>
<comment type="pathway">
    <text evidence="1 12">Amino-acid biosynthesis; L-lysine biosynthesis via DAP pathway; DL-2,6-diaminopimelate from (S)-tetrahydrodipicolinate: step 1/1.</text>
</comment>
<dbReference type="SUPFAM" id="SSF51735">
    <property type="entry name" value="NAD(P)-binding Rossmann-fold domains"/>
    <property type="match status" value="1"/>
</dbReference>
<feature type="binding site" evidence="13">
    <location>
        <position position="171"/>
    </location>
    <ligand>
        <name>substrate</name>
    </ligand>
</feature>
<organism evidence="16 17">
    <name type="scientific">Prevotella nigrescens</name>
    <dbReference type="NCBI Taxonomy" id="28133"/>
    <lineage>
        <taxon>Bacteria</taxon>
        <taxon>Pseudomonadati</taxon>
        <taxon>Bacteroidota</taxon>
        <taxon>Bacteroidia</taxon>
        <taxon>Bacteroidales</taxon>
        <taxon>Prevotellaceae</taxon>
        <taxon>Prevotella</taxon>
    </lineage>
</organism>
<dbReference type="GO" id="GO:0047850">
    <property type="term" value="F:diaminopimelate dehydrogenase activity"/>
    <property type="evidence" value="ECO:0007669"/>
    <property type="project" value="UniProtKB-UniRule"/>
</dbReference>
<comment type="function">
    <text evidence="12">Catalyzes the reversible NADPH-dependent reductive amination of L-2-amino-6-oxopimelate, the acyclic form of L-tetrahydrodipicolinate, to generate the meso compound, D,L-2,6-diaminopimelate.</text>
</comment>
<feature type="binding site" evidence="13">
    <location>
        <begin position="90"/>
        <end position="92"/>
    </location>
    <ligand>
        <name>NADP(+)</name>
        <dbReference type="ChEBI" id="CHEBI:58349"/>
    </ligand>
</feature>
<keyword evidence="8 12" id="KW-0220">Diaminopimelate biosynthesis</keyword>
<dbReference type="EC" id="1.4.1.16" evidence="4 12"/>
<keyword evidence="10 12" id="KW-0457">Lysine biosynthesis</keyword>
<evidence type="ECO:0000256" key="2">
    <source>
        <dbReference type="ARBA" id="ARBA00007442"/>
    </source>
</evidence>
<accession>A0A9D6A9K9</accession>
<comment type="catalytic activity">
    <reaction evidence="11 12">
        <text>meso-2,6-diaminopimelate + NADP(+) + H2O = (S)-2-amino-6-oxoheptanedioate + NH4(+) + NADPH + H(+)</text>
        <dbReference type="Rhea" id="RHEA:13561"/>
        <dbReference type="ChEBI" id="CHEBI:15377"/>
        <dbReference type="ChEBI" id="CHEBI:15378"/>
        <dbReference type="ChEBI" id="CHEBI:28938"/>
        <dbReference type="ChEBI" id="CHEBI:57783"/>
        <dbReference type="ChEBI" id="CHEBI:57791"/>
        <dbReference type="ChEBI" id="CHEBI:58349"/>
        <dbReference type="ChEBI" id="CHEBI:58556"/>
        <dbReference type="EC" id="1.4.1.16"/>
    </reaction>
</comment>
<comment type="similarity">
    <text evidence="2 12">Belongs to the diaminopimelate dehydrogenase family.</text>
</comment>
<keyword evidence="6 12" id="KW-0028">Amino-acid biosynthesis</keyword>
<feature type="binding site" evidence="13">
    <location>
        <position position="181"/>
    </location>
    <ligand>
        <name>substrate</name>
    </ligand>
</feature>
<keyword evidence="13" id="KW-0547">Nucleotide-binding</keyword>
<dbReference type="AlphaFoldDB" id="A0A9D6A9K9"/>
<evidence type="ECO:0000256" key="3">
    <source>
        <dbReference type="ARBA" id="ARBA00011738"/>
    </source>
</evidence>
<protein>
    <recommendedName>
        <fullName evidence="5 12">Meso-diaminopimelate D-dehydrogenase</fullName>
        <shortName evidence="12">DAPDH</shortName>
        <shortName evidence="12">Meso-DAP dehydrogenase</shortName>
        <ecNumber evidence="4 12">1.4.1.16</ecNumber>
    </recommendedName>
</protein>
<dbReference type="RefSeq" id="WP_004362559.1">
    <property type="nucleotide sequence ID" value="NZ_CAJPQZ010000018.1"/>
</dbReference>
<comment type="subunit">
    <text evidence="3 12">Homodimer.</text>
</comment>
<evidence type="ECO:0000313" key="17">
    <source>
        <dbReference type="Proteomes" id="UP000787419"/>
    </source>
</evidence>
<evidence type="ECO:0000256" key="13">
    <source>
        <dbReference type="PIRSR" id="PIRSR025648-1"/>
    </source>
</evidence>
<sequence>MKKIRAAVVGYGNIGHYALEALEAARDFEVAGIVRRQGDKDKPLTLTPYEVVDDIAKLKNVDVAILATPTRSCPEYAERIVAKGINTVDSFDIHTSILDYRTKQMENCKKAGKVSVIAAGWDPGSDSVVRVLMESLAPKGISYTNFGPGMSMGHSVCVRSKEGVKNALSVTIPLGEGIHRRMVYVELEDGARLEDVTKAIKADPYFAHDETHVFAVASVDDLRDMGHGVHLIRKGVSGKTQNQRIEFDMSINNPALTGQILVNCARATMRLTPGCYTMPEIPVIDYLPASREEVINTLV</sequence>
<evidence type="ECO:0000256" key="5">
    <source>
        <dbReference type="ARBA" id="ARBA00021654"/>
    </source>
</evidence>
<dbReference type="PIRSF" id="PIRSF025648">
    <property type="entry name" value="DDH"/>
    <property type="match status" value="1"/>
</dbReference>
<evidence type="ECO:0000259" key="14">
    <source>
        <dbReference type="Pfam" id="PF01408"/>
    </source>
</evidence>